<organism evidence="4 5">
    <name type="scientific">Streptomyces platensis</name>
    <dbReference type="NCBI Taxonomy" id="58346"/>
    <lineage>
        <taxon>Bacteria</taxon>
        <taxon>Bacillati</taxon>
        <taxon>Actinomycetota</taxon>
        <taxon>Actinomycetes</taxon>
        <taxon>Kitasatosporales</taxon>
        <taxon>Streptomycetaceae</taxon>
        <taxon>Streptomyces</taxon>
    </lineage>
</organism>
<feature type="domain" description="PPE" evidence="3">
    <location>
        <begin position="33"/>
        <end position="123"/>
    </location>
</feature>
<dbReference type="EMBL" id="MIGA01000053">
    <property type="protein sequence ID" value="OSY39179.1"/>
    <property type="molecule type" value="Genomic_DNA"/>
</dbReference>
<reference evidence="4 5" key="1">
    <citation type="submission" date="2016-09" db="EMBL/GenBank/DDBJ databases">
        <title>Streptomyces platensis DSM40041, a candidate organism with high potential of specific P450 cytochromes.</title>
        <authorList>
            <person name="Grumaz C."/>
            <person name="Vainshtein Y."/>
            <person name="Kirstahler P."/>
            <person name="Sohn K."/>
        </authorList>
    </citation>
    <scope>NUCLEOTIDE SEQUENCE [LARGE SCALE GENOMIC DNA]</scope>
    <source>
        <strain evidence="4 5">DSM 40041</strain>
    </source>
</reference>
<dbReference type="Proteomes" id="UP000194225">
    <property type="component" value="Unassembled WGS sequence"/>
</dbReference>
<dbReference type="RefSeq" id="WP_143659020.1">
    <property type="nucleotide sequence ID" value="NZ_BAABSS010000080.1"/>
</dbReference>
<dbReference type="SUPFAM" id="SSF140459">
    <property type="entry name" value="PE/PPE dimer-like"/>
    <property type="match status" value="1"/>
</dbReference>
<evidence type="ECO:0000313" key="4">
    <source>
        <dbReference type="EMBL" id="OSY39179.1"/>
    </source>
</evidence>
<feature type="region of interest" description="Disordered" evidence="2">
    <location>
        <begin position="195"/>
        <end position="507"/>
    </location>
</feature>
<feature type="compositionally biased region" description="Gly residues" evidence="2">
    <location>
        <begin position="463"/>
        <end position="480"/>
    </location>
</feature>
<keyword evidence="5" id="KW-1185">Reference proteome</keyword>
<feature type="compositionally biased region" description="Gly residues" evidence="2">
    <location>
        <begin position="392"/>
        <end position="409"/>
    </location>
</feature>
<dbReference type="GeneID" id="90929167"/>
<evidence type="ECO:0000256" key="2">
    <source>
        <dbReference type="SAM" id="MobiDB-lite"/>
    </source>
</evidence>
<gene>
    <name evidence="4" type="ORF">BG653_05836</name>
</gene>
<feature type="compositionally biased region" description="Gly residues" evidence="2">
    <location>
        <begin position="229"/>
        <end position="240"/>
    </location>
</feature>
<feature type="compositionally biased region" description="Gly residues" evidence="2">
    <location>
        <begin position="300"/>
        <end position="386"/>
    </location>
</feature>
<evidence type="ECO:0000259" key="3">
    <source>
        <dbReference type="Pfam" id="PF00823"/>
    </source>
</evidence>
<comment type="similarity">
    <text evidence="1">Belongs to the mycobacterial PPE family.</text>
</comment>
<name>A0ABX3XPN5_STRPT</name>
<dbReference type="Gene3D" id="1.20.1260.20">
    <property type="entry name" value="PPE superfamily"/>
    <property type="match status" value="1"/>
</dbReference>
<evidence type="ECO:0000313" key="5">
    <source>
        <dbReference type="Proteomes" id="UP000194225"/>
    </source>
</evidence>
<feature type="compositionally biased region" description="Gly residues" evidence="2">
    <location>
        <begin position="419"/>
        <end position="438"/>
    </location>
</feature>
<feature type="compositionally biased region" description="Gly residues" evidence="2">
    <location>
        <begin position="283"/>
        <end position="293"/>
    </location>
</feature>
<feature type="compositionally biased region" description="Basic and acidic residues" evidence="2">
    <location>
        <begin position="203"/>
        <end position="213"/>
    </location>
</feature>
<proteinExistence type="inferred from homology"/>
<evidence type="ECO:0000256" key="1">
    <source>
        <dbReference type="ARBA" id="ARBA00010652"/>
    </source>
</evidence>
<accession>A0ABX3XPN5</accession>
<protein>
    <submittedName>
        <fullName evidence="4">PPE family protein</fullName>
    </submittedName>
</protein>
<dbReference type="InterPro" id="IPR000030">
    <property type="entry name" value="PPE_dom"/>
</dbReference>
<dbReference type="Pfam" id="PF00823">
    <property type="entry name" value="PPE"/>
    <property type="match status" value="1"/>
</dbReference>
<dbReference type="InterPro" id="IPR038332">
    <property type="entry name" value="PPE_sf"/>
</dbReference>
<sequence>MGEGKSGVPEERYESFRHVTDFNQSNFNGLKDMLDGAKPEVLYSVAQHWQDVADDLETHKTSFSKAVDKVMEHWQGESAERFRKRAQQIIANFEAGKPWCTHTAKVMDASAEALQTAIDKVRTKSESWDFGDLNDWGWSISDDELDEALKRGDSASGLLEANKDDLDDEQTLRLESTIAMEQLGSSFVRASKALKAPAPGSTGRDDKIPDHQQDPSNDPGAINTPMIPTGGGSKGGGGGLKLPKRGANPGSTPKMPSPPSLKDPGVSGGLGELKPKGPSVGTGLDGLHGGPSGGLKAPSGGPGGGGLHAPTGGGPGGGPGLSGMPGGMPGVGGLKSGGPGGLKGGGPSGLKGGGGPGGLKSGGPGGLKGGTPGTTPGGSPAGGRAGMPGMAGAHGGGAGKGGGGGGVSAGGAQARQKGGIIGSPGGKASSGGAQGGAGLHRSRGGTASGAGANSGSGRRPAGMMGGMHGASGGRGEGGGNDANRPDYLVEDEETWTPKHNVAPPVIE</sequence>
<comment type="caution">
    <text evidence="4">The sequence shown here is derived from an EMBL/GenBank/DDBJ whole genome shotgun (WGS) entry which is preliminary data.</text>
</comment>